<evidence type="ECO:0000256" key="9">
    <source>
        <dbReference type="ARBA" id="ARBA00023136"/>
    </source>
</evidence>
<evidence type="ECO:0000313" key="12">
    <source>
        <dbReference type="EMBL" id="EEB11481.1"/>
    </source>
</evidence>
<proteinExistence type="predicted"/>
<reference evidence="13" key="3">
    <citation type="submission" date="2021-02" db="UniProtKB">
        <authorList>
            <consortium name="EnsemblMetazoa"/>
        </authorList>
    </citation>
    <scope>IDENTIFICATION</scope>
    <source>
        <strain evidence="13">USDA</strain>
    </source>
</reference>
<dbReference type="KEGG" id="phu:Phum_PHUM121140"/>
<dbReference type="EnsemblMetazoa" id="PHUM121140-RA">
    <property type="protein sequence ID" value="PHUM121140-PA"/>
    <property type="gene ID" value="PHUM121140"/>
</dbReference>
<keyword evidence="8 10" id="KW-1133">Transmembrane helix</keyword>
<keyword evidence="14" id="KW-1185">Reference proteome</keyword>
<dbReference type="PANTHER" id="PTHR46065:SF3">
    <property type="entry name" value="FI20425P1"/>
    <property type="match status" value="1"/>
</dbReference>
<dbReference type="EMBL" id="AAZO01001427">
    <property type="status" value="NOT_ANNOTATED_CDS"/>
    <property type="molecule type" value="Genomic_DNA"/>
</dbReference>
<evidence type="ECO:0000256" key="5">
    <source>
        <dbReference type="ARBA" id="ARBA00022771"/>
    </source>
</evidence>
<dbReference type="PANTHER" id="PTHR46065">
    <property type="entry name" value="E3 UBIQUITIN-PROTEIN LIGASE MARCH 2/3 FAMILY MEMBER"/>
    <property type="match status" value="1"/>
</dbReference>
<evidence type="ECO:0000256" key="7">
    <source>
        <dbReference type="ARBA" id="ARBA00022833"/>
    </source>
</evidence>
<reference evidence="12" key="2">
    <citation type="submission" date="2007-04" db="EMBL/GenBank/DDBJ databases">
        <title>The genome of the human body louse.</title>
        <authorList>
            <consortium name="The Human Body Louse Genome Consortium"/>
            <person name="Kirkness E."/>
            <person name="Walenz B."/>
            <person name="Hass B."/>
            <person name="Bruggner R."/>
            <person name="Strausberg R."/>
        </authorList>
    </citation>
    <scope>NUCLEOTIDE SEQUENCE</scope>
    <source>
        <strain evidence="12">USDA</strain>
    </source>
</reference>
<evidence type="ECO:0000256" key="3">
    <source>
        <dbReference type="ARBA" id="ARBA00022692"/>
    </source>
</evidence>
<protein>
    <submittedName>
        <fullName evidence="12">Membrane-associated RING finger protein, putative</fullName>
    </submittedName>
</protein>
<dbReference type="AlphaFoldDB" id="E0VDM5"/>
<evidence type="ECO:0000256" key="8">
    <source>
        <dbReference type="ARBA" id="ARBA00022989"/>
    </source>
</evidence>
<dbReference type="SMART" id="SM00744">
    <property type="entry name" value="RINGv"/>
    <property type="match status" value="1"/>
</dbReference>
<keyword evidence="3 10" id="KW-0812">Transmembrane</keyword>
<dbReference type="VEuPathDB" id="VectorBase:PHUM121140"/>
<organism>
    <name type="scientific">Pediculus humanus subsp. corporis</name>
    <name type="common">Body louse</name>
    <dbReference type="NCBI Taxonomy" id="121224"/>
    <lineage>
        <taxon>Eukaryota</taxon>
        <taxon>Metazoa</taxon>
        <taxon>Ecdysozoa</taxon>
        <taxon>Arthropoda</taxon>
        <taxon>Hexapoda</taxon>
        <taxon>Insecta</taxon>
        <taxon>Pterygota</taxon>
        <taxon>Neoptera</taxon>
        <taxon>Paraneoptera</taxon>
        <taxon>Psocodea</taxon>
        <taxon>Troctomorpha</taxon>
        <taxon>Phthiraptera</taxon>
        <taxon>Anoplura</taxon>
        <taxon>Pediculidae</taxon>
        <taxon>Pediculus</taxon>
    </lineage>
</organism>
<accession>E0VDM5</accession>
<comment type="subcellular location">
    <subcellularLocation>
        <location evidence="1">Membrane</location>
        <topology evidence="1">Multi-pass membrane protein</topology>
    </subcellularLocation>
</comment>
<evidence type="ECO:0000313" key="13">
    <source>
        <dbReference type="EnsemblMetazoa" id="PHUM121140-PA"/>
    </source>
</evidence>
<reference evidence="12" key="1">
    <citation type="submission" date="2007-04" db="EMBL/GenBank/DDBJ databases">
        <title>Annotation of Pediculus humanus corporis strain USDA.</title>
        <authorList>
            <person name="Kirkness E."/>
            <person name="Hannick L."/>
            <person name="Hass B."/>
            <person name="Bruggner R."/>
            <person name="Lawson D."/>
            <person name="Bidwell S."/>
            <person name="Joardar V."/>
            <person name="Caler E."/>
            <person name="Walenz B."/>
            <person name="Inman J."/>
            <person name="Schobel S."/>
            <person name="Galinsky K."/>
            <person name="Amedeo P."/>
            <person name="Strausberg R."/>
        </authorList>
    </citation>
    <scope>NUCLEOTIDE SEQUENCE</scope>
    <source>
        <strain evidence="12">USDA</strain>
    </source>
</reference>
<evidence type="ECO:0000259" key="11">
    <source>
        <dbReference type="PROSITE" id="PS51292"/>
    </source>
</evidence>
<dbReference type="Pfam" id="PF12906">
    <property type="entry name" value="RINGv"/>
    <property type="match status" value="1"/>
</dbReference>
<dbReference type="Gene3D" id="3.30.40.10">
    <property type="entry name" value="Zinc/RING finger domain, C3HC4 (zinc finger)"/>
    <property type="match status" value="1"/>
</dbReference>
<dbReference type="OrthoDB" id="273089at2759"/>
<feature type="transmembrane region" description="Helical" evidence="10">
    <location>
        <begin position="137"/>
        <end position="158"/>
    </location>
</feature>
<evidence type="ECO:0000256" key="2">
    <source>
        <dbReference type="ARBA" id="ARBA00022679"/>
    </source>
</evidence>
<gene>
    <name evidence="13" type="primary">8238345</name>
    <name evidence="12" type="ORF">Phum_PHUM121140</name>
</gene>
<dbReference type="InterPro" id="IPR011016">
    <property type="entry name" value="Znf_RING-CH"/>
</dbReference>
<keyword evidence="4" id="KW-0479">Metal-binding</keyword>
<evidence type="ECO:0000256" key="1">
    <source>
        <dbReference type="ARBA" id="ARBA00004141"/>
    </source>
</evidence>
<keyword evidence="5" id="KW-0863">Zinc-finger</keyword>
<dbReference type="RefSeq" id="XP_002424219.1">
    <property type="nucleotide sequence ID" value="XM_002424174.1"/>
</dbReference>
<evidence type="ECO:0000313" key="14">
    <source>
        <dbReference type="Proteomes" id="UP000009046"/>
    </source>
</evidence>
<evidence type="ECO:0000256" key="10">
    <source>
        <dbReference type="SAM" id="Phobius"/>
    </source>
</evidence>
<dbReference type="SUPFAM" id="SSF57850">
    <property type="entry name" value="RING/U-box"/>
    <property type="match status" value="1"/>
</dbReference>
<dbReference type="CTD" id="8238345"/>
<evidence type="ECO:0000256" key="6">
    <source>
        <dbReference type="ARBA" id="ARBA00022786"/>
    </source>
</evidence>
<dbReference type="GeneID" id="8238345"/>
<feature type="domain" description="RING-CH-type" evidence="11">
    <location>
        <begin position="48"/>
        <end position="109"/>
    </location>
</feature>
<dbReference type="GO" id="GO:0016567">
    <property type="term" value="P:protein ubiquitination"/>
    <property type="evidence" value="ECO:0007669"/>
    <property type="project" value="TreeGrafter"/>
</dbReference>
<keyword evidence="6" id="KW-0833">Ubl conjugation pathway</keyword>
<feature type="transmembrane region" description="Helical" evidence="10">
    <location>
        <begin position="178"/>
        <end position="200"/>
    </location>
</feature>
<keyword evidence="7" id="KW-0862">Zinc</keyword>
<dbReference type="GO" id="GO:0016020">
    <property type="term" value="C:membrane"/>
    <property type="evidence" value="ECO:0007669"/>
    <property type="project" value="UniProtKB-SubCell"/>
</dbReference>
<dbReference type="Proteomes" id="UP000009046">
    <property type="component" value="Unassembled WGS sequence"/>
</dbReference>
<dbReference type="PROSITE" id="PS51292">
    <property type="entry name" value="ZF_RING_CH"/>
    <property type="match status" value="1"/>
</dbReference>
<dbReference type="STRING" id="121224.E0VDM5"/>
<dbReference type="GO" id="GO:0008270">
    <property type="term" value="F:zinc ion binding"/>
    <property type="evidence" value="ECO:0007669"/>
    <property type="project" value="UniProtKB-KW"/>
</dbReference>
<dbReference type="InParanoid" id="E0VDM5"/>
<name>E0VDM5_PEDHC</name>
<sequence length="281" mass="32970">MCVKTEISREMGLWDLIKRKSDSLHEMTENFDENISVHVVDSEIKYKTNGEQIPFCRICQSSSSPLNQLISPCNCKGTLAYVHFKCLERWLNCSSRISCELCHFQYDTLKTRRYTLYQSLRLWIRHPVNWRHLQTDLFKITLFSFLTITLILTSVFFLEYFIEMGLKYGLSASYTKGIFNVLLGGVTSAYTCSTCFLINVNLKPWYYWWKNTHNIHLRIKTNFDNIEDRKKLFDELSSMNRNDSVDNISTEENNLQEGDVTTDVEAENVVERQDIQSITPQ</sequence>
<dbReference type="GO" id="GO:0004842">
    <property type="term" value="F:ubiquitin-protein transferase activity"/>
    <property type="evidence" value="ECO:0007669"/>
    <property type="project" value="TreeGrafter"/>
</dbReference>
<dbReference type="InterPro" id="IPR013083">
    <property type="entry name" value="Znf_RING/FYVE/PHD"/>
</dbReference>
<keyword evidence="9 10" id="KW-0472">Membrane</keyword>
<keyword evidence="2" id="KW-0808">Transferase</keyword>
<evidence type="ECO:0000256" key="4">
    <source>
        <dbReference type="ARBA" id="ARBA00022723"/>
    </source>
</evidence>
<dbReference type="eggNOG" id="KOG1609">
    <property type="taxonomic scope" value="Eukaryota"/>
</dbReference>
<dbReference type="HOGENOM" id="CLU_991442_0_0_1"/>
<dbReference type="EMBL" id="DS235082">
    <property type="protein sequence ID" value="EEB11481.1"/>
    <property type="molecule type" value="Genomic_DNA"/>
</dbReference>